<sequence>MLRKTIVTSALACLLTVGAATTATAAPQPQWVPVFYFGTQLHCNQAGMAGQQMGALTPGTWMCDSGWLMVQNPNTP</sequence>
<gene>
    <name evidence="2" type="ORF">JT362_02055</name>
</gene>
<feature type="signal peptide" evidence="1">
    <location>
        <begin position="1"/>
        <end position="25"/>
    </location>
</feature>
<evidence type="ECO:0000256" key="1">
    <source>
        <dbReference type="SAM" id="SignalP"/>
    </source>
</evidence>
<keyword evidence="3" id="KW-1185">Reference proteome</keyword>
<accession>A0ABT2J220</accession>
<reference evidence="2 3" key="1">
    <citation type="submission" date="2021-02" db="EMBL/GenBank/DDBJ databases">
        <title>Actinophytocola xerophila sp. nov., isolated from soil of cotton cropping field.</title>
        <authorList>
            <person name="Huang R."/>
            <person name="Chen X."/>
            <person name="Ge X."/>
            <person name="Liu W."/>
        </authorList>
    </citation>
    <scope>NUCLEOTIDE SEQUENCE [LARGE SCALE GENOMIC DNA]</scope>
    <source>
        <strain evidence="2 3">S1-96</strain>
    </source>
</reference>
<dbReference type="RefSeq" id="WP_260189260.1">
    <property type="nucleotide sequence ID" value="NZ_JAFFZE010000004.1"/>
</dbReference>
<dbReference type="EMBL" id="JAFFZE010000004">
    <property type="protein sequence ID" value="MCT2581903.1"/>
    <property type="molecule type" value="Genomic_DNA"/>
</dbReference>
<keyword evidence="1" id="KW-0732">Signal</keyword>
<organism evidence="2 3">
    <name type="scientific">Actinophytocola gossypii</name>
    <dbReference type="NCBI Taxonomy" id="2812003"/>
    <lineage>
        <taxon>Bacteria</taxon>
        <taxon>Bacillati</taxon>
        <taxon>Actinomycetota</taxon>
        <taxon>Actinomycetes</taxon>
        <taxon>Pseudonocardiales</taxon>
        <taxon>Pseudonocardiaceae</taxon>
    </lineage>
</organism>
<feature type="chain" id="PRO_5045961024" description="Secreted protein" evidence="1">
    <location>
        <begin position="26"/>
        <end position="76"/>
    </location>
</feature>
<proteinExistence type="predicted"/>
<evidence type="ECO:0000313" key="3">
    <source>
        <dbReference type="Proteomes" id="UP001156441"/>
    </source>
</evidence>
<evidence type="ECO:0000313" key="2">
    <source>
        <dbReference type="EMBL" id="MCT2581903.1"/>
    </source>
</evidence>
<evidence type="ECO:0008006" key="4">
    <source>
        <dbReference type="Google" id="ProtNLM"/>
    </source>
</evidence>
<protein>
    <recommendedName>
        <fullName evidence="4">Secreted protein</fullName>
    </recommendedName>
</protein>
<name>A0ABT2J220_9PSEU</name>
<comment type="caution">
    <text evidence="2">The sequence shown here is derived from an EMBL/GenBank/DDBJ whole genome shotgun (WGS) entry which is preliminary data.</text>
</comment>
<dbReference type="Proteomes" id="UP001156441">
    <property type="component" value="Unassembled WGS sequence"/>
</dbReference>